<dbReference type="PANTHER" id="PTHR45024">
    <property type="entry name" value="DEHYDROGENASES, SHORT CHAIN"/>
    <property type="match status" value="1"/>
</dbReference>
<evidence type="ECO:0000313" key="4">
    <source>
        <dbReference type="EMBL" id="VDN91860.1"/>
    </source>
</evidence>
<dbReference type="GO" id="GO:0016491">
    <property type="term" value="F:oxidoreductase activity"/>
    <property type="evidence" value="ECO:0007669"/>
    <property type="project" value="UniProtKB-KW"/>
</dbReference>
<reference evidence="4 5" key="2">
    <citation type="submission" date="2018-11" db="EMBL/GenBank/DDBJ databases">
        <authorList>
            <consortium name="Pathogen Informatics"/>
        </authorList>
    </citation>
    <scope>NUCLEOTIDE SEQUENCE [LARGE SCALE GENOMIC DNA]</scope>
</reference>
<accession>A0A0N4TQ56</accession>
<dbReference type="SUPFAM" id="SSF51735">
    <property type="entry name" value="NAD(P)-binding Rossmann-fold domains"/>
    <property type="match status" value="1"/>
</dbReference>
<gene>
    <name evidence="4" type="ORF">BPAG_LOCUS10674</name>
</gene>
<dbReference type="PRINTS" id="PR00081">
    <property type="entry name" value="GDHRDH"/>
</dbReference>
<comment type="similarity">
    <text evidence="1">Belongs to the short-chain dehydrogenases/reductases (SDR) family.</text>
</comment>
<feature type="region of interest" description="Disordered" evidence="3">
    <location>
        <begin position="1"/>
        <end position="22"/>
    </location>
</feature>
<dbReference type="InterPro" id="IPR002347">
    <property type="entry name" value="SDR_fam"/>
</dbReference>
<evidence type="ECO:0000313" key="6">
    <source>
        <dbReference type="WBParaSite" id="BPAG_0001071201-mRNA-1"/>
    </source>
</evidence>
<sequence>MSRSFVGLESMEASGNGRNKKSRKRRKAFADLWRVDLPCLRDEEVGLMSYPRVHTAESRMALKEITLMPDLNFTDRVVIVTGAGGSLGKAYALEFAKRGASVVVNDLGTTQDGSFARSLSANTTVAEIKFHGGKAIPNFDSVVYGHKIIEAAIEHFGRIGRQSPLSFLPTTTDLVYRTHVKGAYSVTKAAWFFFKKQGYGRIIFISSNSAIYGNFGQANYAAAKNALIGLSHTLAIEGNRYGIHSNVVIPTASSRLTEQLFLEESLRSLKAEYVVPLVIYLGHESCQETGKVLEAGAGWFGQIQAYRSKGMVLPAANAETIVDNWAAITDMTSAKHFDNIQEVTADLLNSAGKEGISGTKWELENEKKNEYMELLTVSNILVIRAAGWINFEAVVAKALNQKRHGSPTSSFMFMLILMNGTDMHTVPFDGDYVPGQRELICIIAMHWDIFEQILNGQIIRPGKMIIIGDIGEDDVIESINHLAKSMKAKL</sequence>
<dbReference type="InterPro" id="IPR051687">
    <property type="entry name" value="Peroxisomal_Beta-Oxidation"/>
</dbReference>
<dbReference type="InterPro" id="IPR036291">
    <property type="entry name" value="NAD(P)-bd_dom_sf"/>
</dbReference>
<dbReference type="EMBL" id="UZAD01013196">
    <property type="protein sequence ID" value="VDN91860.1"/>
    <property type="molecule type" value="Genomic_DNA"/>
</dbReference>
<organism evidence="6">
    <name type="scientific">Brugia pahangi</name>
    <name type="common">Filarial nematode worm</name>
    <dbReference type="NCBI Taxonomy" id="6280"/>
    <lineage>
        <taxon>Eukaryota</taxon>
        <taxon>Metazoa</taxon>
        <taxon>Ecdysozoa</taxon>
        <taxon>Nematoda</taxon>
        <taxon>Chromadorea</taxon>
        <taxon>Rhabditida</taxon>
        <taxon>Spirurina</taxon>
        <taxon>Spiruromorpha</taxon>
        <taxon>Filarioidea</taxon>
        <taxon>Onchocercidae</taxon>
        <taxon>Brugia</taxon>
    </lineage>
</organism>
<dbReference type="PANTHER" id="PTHR45024:SF2">
    <property type="entry name" value="SCP2 DOMAIN-CONTAINING PROTEIN"/>
    <property type="match status" value="1"/>
</dbReference>
<dbReference type="WBParaSite" id="BPAG_0001071201-mRNA-1">
    <property type="protein sequence ID" value="BPAG_0001071201-mRNA-1"/>
    <property type="gene ID" value="BPAG_0001071201"/>
</dbReference>
<dbReference type="PROSITE" id="PS00061">
    <property type="entry name" value="ADH_SHORT"/>
    <property type="match status" value="1"/>
</dbReference>
<dbReference type="Gene3D" id="3.40.50.720">
    <property type="entry name" value="NAD(P)-binding Rossmann-like Domain"/>
    <property type="match status" value="1"/>
</dbReference>
<dbReference type="Proteomes" id="UP000278627">
    <property type="component" value="Unassembled WGS sequence"/>
</dbReference>
<evidence type="ECO:0000256" key="3">
    <source>
        <dbReference type="SAM" id="MobiDB-lite"/>
    </source>
</evidence>
<evidence type="ECO:0000256" key="2">
    <source>
        <dbReference type="ARBA" id="ARBA00023002"/>
    </source>
</evidence>
<evidence type="ECO:0000256" key="1">
    <source>
        <dbReference type="ARBA" id="ARBA00006484"/>
    </source>
</evidence>
<keyword evidence="5" id="KW-1185">Reference proteome</keyword>
<dbReference type="AlphaFoldDB" id="A0A0N4TQ56"/>
<dbReference type="STRING" id="6280.A0A0N4TQ56"/>
<reference evidence="6" key="1">
    <citation type="submission" date="2017-02" db="UniProtKB">
        <authorList>
            <consortium name="WormBaseParasite"/>
        </authorList>
    </citation>
    <scope>IDENTIFICATION</scope>
</reference>
<protein>
    <submittedName>
        <fullName evidence="6">Peroxisomal multifunctional enzyme type 2</fullName>
    </submittedName>
</protein>
<dbReference type="Gene3D" id="1.10.287.4290">
    <property type="match status" value="1"/>
</dbReference>
<keyword evidence="2" id="KW-0560">Oxidoreductase</keyword>
<dbReference type="Pfam" id="PF00106">
    <property type="entry name" value="adh_short"/>
    <property type="match status" value="1"/>
</dbReference>
<proteinExistence type="inferred from homology"/>
<evidence type="ECO:0000313" key="5">
    <source>
        <dbReference type="Proteomes" id="UP000278627"/>
    </source>
</evidence>
<dbReference type="InterPro" id="IPR020904">
    <property type="entry name" value="Sc_DH/Rdtase_CS"/>
</dbReference>
<name>A0A0N4TQ56_BRUPA</name>